<dbReference type="InterPro" id="IPR029035">
    <property type="entry name" value="DHS-like_NAD/FAD-binding_dom"/>
</dbReference>
<comment type="cofactor">
    <cofactor evidence="2">
        <name>NAD(+)</name>
        <dbReference type="ChEBI" id="CHEBI:57540"/>
    </cofactor>
</comment>
<dbReference type="PANTHER" id="PTHR11703:SF0">
    <property type="entry name" value="DEOXYHYPUSINE SYNTHASE"/>
    <property type="match status" value="1"/>
</dbReference>
<evidence type="ECO:0000256" key="2">
    <source>
        <dbReference type="ARBA" id="ARBA00001911"/>
    </source>
</evidence>
<accession>A0AAD3DI60</accession>
<dbReference type="Gene3D" id="3.40.910.10">
    <property type="entry name" value="Deoxyhypusine synthase"/>
    <property type="match status" value="1"/>
</dbReference>
<dbReference type="SUPFAM" id="SSF52467">
    <property type="entry name" value="DHS-like NAD/FAD-binding domain"/>
    <property type="match status" value="1"/>
</dbReference>
<comment type="similarity">
    <text evidence="4">Belongs to the deoxyhypusine synthase family.</text>
</comment>
<dbReference type="PANTHER" id="PTHR11703">
    <property type="entry name" value="DEOXYHYPUSINE SYNTHASE"/>
    <property type="match status" value="1"/>
</dbReference>
<organism evidence="10 11">
    <name type="scientific">Astrephomene gubernaculifera</name>
    <dbReference type="NCBI Taxonomy" id="47775"/>
    <lineage>
        <taxon>Eukaryota</taxon>
        <taxon>Viridiplantae</taxon>
        <taxon>Chlorophyta</taxon>
        <taxon>core chlorophytes</taxon>
        <taxon>Chlorophyceae</taxon>
        <taxon>CS clade</taxon>
        <taxon>Chlamydomonadales</taxon>
        <taxon>Astrephomenaceae</taxon>
        <taxon>Astrephomene</taxon>
    </lineage>
</organism>
<dbReference type="EC" id="2.5.1.46" evidence="5"/>
<comment type="pathway">
    <text evidence="3">Protein modification; eIF5A hypusination.</text>
</comment>
<gene>
    <name evidence="10" type="ORF">Agub_g3194</name>
</gene>
<dbReference type="GO" id="GO:0034038">
    <property type="term" value="F:deoxyhypusine synthase activity"/>
    <property type="evidence" value="ECO:0007669"/>
    <property type="project" value="UniProtKB-EC"/>
</dbReference>
<dbReference type="GO" id="GO:0005737">
    <property type="term" value="C:cytoplasm"/>
    <property type="evidence" value="ECO:0007669"/>
    <property type="project" value="TreeGrafter"/>
</dbReference>
<evidence type="ECO:0000256" key="8">
    <source>
        <dbReference type="ARBA" id="ARBA00023256"/>
    </source>
</evidence>
<dbReference type="Proteomes" id="UP001054857">
    <property type="component" value="Unassembled WGS sequence"/>
</dbReference>
<evidence type="ECO:0000256" key="1">
    <source>
        <dbReference type="ARBA" id="ARBA00000952"/>
    </source>
</evidence>
<protein>
    <recommendedName>
        <fullName evidence="5">deoxyhypusine synthase</fullName>
        <ecNumber evidence="5">2.5.1.46</ecNumber>
    </recommendedName>
</protein>
<dbReference type="Pfam" id="PF01916">
    <property type="entry name" value="DS"/>
    <property type="match status" value="1"/>
</dbReference>
<evidence type="ECO:0000256" key="7">
    <source>
        <dbReference type="ARBA" id="ARBA00023027"/>
    </source>
</evidence>
<evidence type="ECO:0000313" key="11">
    <source>
        <dbReference type="Proteomes" id="UP001054857"/>
    </source>
</evidence>
<proteinExistence type="inferred from homology"/>
<keyword evidence="6" id="KW-0808">Transferase</keyword>
<evidence type="ECO:0000313" key="10">
    <source>
        <dbReference type="EMBL" id="GFR42296.1"/>
    </source>
</evidence>
<evidence type="ECO:0000256" key="4">
    <source>
        <dbReference type="ARBA" id="ARBA00009892"/>
    </source>
</evidence>
<dbReference type="EMBL" id="BMAR01000003">
    <property type="protein sequence ID" value="GFR42296.1"/>
    <property type="molecule type" value="Genomic_DNA"/>
</dbReference>
<dbReference type="InterPro" id="IPR002773">
    <property type="entry name" value="Deoxyhypusine_synthase"/>
</dbReference>
<dbReference type="InterPro" id="IPR036982">
    <property type="entry name" value="Deoxyhypusine_synthase_sf"/>
</dbReference>
<reference evidence="10 11" key="1">
    <citation type="journal article" date="2021" name="Sci. Rep.">
        <title>Genome sequencing of the multicellular alga Astrephomene provides insights into convergent evolution of germ-soma differentiation.</title>
        <authorList>
            <person name="Yamashita S."/>
            <person name="Yamamoto K."/>
            <person name="Matsuzaki R."/>
            <person name="Suzuki S."/>
            <person name="Yamaguchi H."/>
            <person name="Hirooka S."/>
            <person name="Minakuchi Y."/>
            <person name="Miyagishima S."/>
            <person name="Kawachi M."/>
            <person name="Toyoda A."/>
            <person name="Nozaki H."/>
        </authorList>
    </citation>
    <scope>NUCLEOTIDE SEQUENCE [LARGE SCALE GENOMIC DNA]</scope>
    <source>
        <strain evidence="10 11">NIES-4017</strain>
    </source>
</reference>
<sequence>MTVEGQLREGREAVLSATDVVPSTPVIRGIDFASSEADLDCIMSSMLTTGFQATSLGQAVDEVNRMVTWRLSDEPLGPDTPPEQADPAFRANARCIIFLGFTSNLTSAGTREQLRFLAQSRMVDVMVTTAGGIEEDFIKCMGHTYVGDFQLKGAKLRRQGLNRIGNMLIPNANYCKFEEWIMPILDAMLLEQNEQGVNWTPSKIIARLGREINHPDSIYYWAQKNGIPVFCPAITDGSIGDMIYFHSKKNPGLRVDIAEDVGRLNDIVLGAGPRKTGMILLGGGVPKHHICNANLMRNGADFAVYLNTAQEFDGSDSGARPDEAVSWGKIRIDAQPVKVCGDATILLPLLISQTFLKHWRHKEPLANGSTNGSTKAPAAAACALLHEAANGSASSQESCEDDDREARGAVGVPHHDS</sequence>
<evidence type="ECO:0000256" key="9">
    <source>
        <dbReference type="SAM" id="MobiDB-lite"/>
    </source>
</evidence>
<keyword evidence="11" id="KW-1185">Reference proteome</keyword>
<comment type="catalytic activity">
    <reaction evidence="1">
        <text>[eIF5A protein]-L-lysine + spermidine = [eIF5A protein]-deoxyhypusine + propane-1,3-diamine</text>
        <dbReference type="Rhea" id="RHEA:33299"/>
        <dbReference type="Rhea" id="RHEA-COMP:10143"/>
        <dbReference type="Rhea" id="RHEA-COMP:10144"/>
        <dbReference type="ChEBI" id="CHEBI:29969"/>
        <dbReference type="ChEBI" id="CHEBI:57484"/>
        <dbReference type="ChEBI" id="CHEBI:57834"/>
        <dbReference type="ChEBI" id="CHEBI:82657"/>
        <dbReference type="EC" id="2.5.1.46"/>
    </reaction>
</comment>
<dbReference type="FunFam" id="3.40.910.10:FF:000001">
    <property type="entry name" value="Probable deoxyhypusine synthase"/>
    <property type="match status" value="1"/>
</dbReference>
<feature type="region of interest" description="Disordered" evidence="9">
    <location>
        <begin position="392"/>
        <end position="417"/>
    </location>
</feature>
<comment type="caution">
    <text evidence="10">The sequence shown here is derived from an EMBL/GenBank/DDBJ whole genome shotgun (WGS) entry which is preliminary data.</text>
</comment>
<evidence type="ECO:0000256" key="3">
    <source>
        <dbReference type="ARBA" id="ARBA00005041"/>
    </source>
</evidence>
<evidence type="ECO:0000256" key="5">
    <source>
        <dbReference type="ARBA" id="ARBA00012683"/>
    </source>
</evidence>
<dbReference type="NCBIfam" id="TIGR00321">
    <property type="entry name" value="dhys"/>
    <property type="match status" value="1"/>
</dbReference>
<keyword evidence="8" id="KW-0386">Hypusine biosynthesis</keyword>
<dbReference type="AlphaFoldDB" id="A0AAD3DI60"/>
<evidence type="ECO:0000256" key="6">
    <source>
        <dbReference type="ARBA" id="ARBA00022679"/>
    </source>
</evidence>
<keyword evidence="7" id="KW-0520">NAD</keyword>
<name>A0AAD3DI60_9CHLO</name>